<dbReference type="InterPro" id="IPR001075">
    <property type="entry name" value="NIF_FeS_clus_asmbl_NifU_C"/>
</dbReference>
<dbReference type="Gene3D" id="3.30.300.130">
    <property type="entry name" value="Fe-S cluster assembly (FSCA)"/>
    <property type="match status" value="1"/>
</dbReference>
<dbReference type="GO" id="GO:0005506">
    <property type="term" value="F:iron ion binding"/>
    <property type="evidence" value="ECO:0007669"/>
    <property type="project" value="InterPro"/>
</dbReference>
<name>A0A1W1EA60_9ZZZZ</name>
<gene>
    <name evidence="2" type="ORF">MNB_SV-4-411</name>
</gene>
<dbReference type="InterPro" id="IPR034904">
    <property type="entry name" value="FSCA_dom_sf"/>
</dbReference>
<sequence length="122" mass="13674">MQFSDEDIYAAVKHHLPEVNEYIASHGGTIKLLGVKNGTVYVELAGNCHGCAMSLMTTKMVVQKRLRELIHPELTVVNVDGTPENVLPDDIYAEEQVDIDDEEIDEEISLWDKAKSIFTKES</sequence>
<evidence type="ECO:0000313" key="2">
    <source>
        <dbReference type="EMBL" id="SFV90834.1"/>
    </source>
</evidence>
<dbReference type="GO" id="GO:0016226">
    <property type="term" value="P:iron-sulfur cluster assembly"/>
    <property type="evidence" value="ECO:0007669"/>
    <property type="project" value="InterPro"/>
</dbReference>
<evidence type="ECO:0000259" key="1">
    <source>
        <dbReference type="Pfam" id="PF01106"/>
    </source>
</evidence>
<dbReference type="AlphaFoldDB" id="A0A1W1EA60"/>
<dbReference type="SUPFAM" id="SSF117916">
    <property type="entry name" value="Fe-S cluster assembly (FSCA) domain-like"/>
    <property type="match status" value="1"/>
</dbReference>
<protein>
    <submittedName>
        <fullName evidence="2">NifU protein homolog</fullName>
    </submittedName>
</protein>
<organism evidence="2">
    <name type="scientific">hydrothermal vent metagenome</name>
    <dbReference type="NCBI Taxonomy" id="652676"/>
    <lineage>
        <taxon>unclassified sequences</taxon>
        <taxon>metagenomes</taxon>
        <taxon>ecological metagenomes</taxon>
    </lineage>
</organism>
<dbReference type="Pfam" id="PF01106">
    <property type="entry name" value="NifU"/>
    <property type="match status" value="1"/>
</dbReference>
<reference evidence="2" key="1">
    <citation type="submission" date="2016-10" db="EMBL/GenBank/DDBJ databases">
        <authorList>
            <person name="de Groot N.N."/>
        </authorList>
    </citation>
    <scope>NUCLEOTIDE SEQUENCE</scope>
</reference>
<proteinExistence type="predicted"/>
<accession>A0A1W1EA60</accession>
<dbReference type="GO" id="GO:0051536">
    <property type="term" value="F:iron-sulfur cluster binding"/>
    <property type="evidence" value="ECO:0007669"/>
    <property type="project" value="InterPro"/>
</dbReference>
<feature type="domain" description="NIF system FeS cluster assembly NifU C-terminal" evidence="1">
    <location>
        <begin position="12"/>
        <end position="77"/>
    </location>
</feature>
<dbReference type="EMBL" id="FPIB01000024">
    <property type="protein sequence ID" value="SFV90834.1"/>
    <property type="molecule type" value="Genomic_DNA"/>
</dbReference>